<dbReference type="InterPro" id="IPR024072">
    <property type="entry name" value="DHFR-like_dom_sf"/>
</dbReference>
<keyword evidence="3" id="KW-0560">Oxidoreductase</keyword>
<proteinExistence type="predicted"/>
<evidence type="ECO:0000313" key="5">
    <source>
        <dbReference type="EMBL" id="ASJ71198.1"/>
    </source>
</evidence>
<keyword evidence="6" id="KW-1185">Reference proteome</keyword>
<dbReference type="Pfam" id="PF01872">
    <property type="entry name" value="RibD_C"/>
    <property type="match status" value="1"/>
</dbReference>
<dbReference type="SUPFAM" id="SSF53597">
    <property type="entry name" value="Dihydrofolate reductase-like"/>
    <property type="match status" value="1"/>
</dbReference>
<evidence type="ECO:0000256" key="2">
    <source>
        <dbReference type="ARBA" id="ARBA00022857"/>
    </source>
</evidence>
<dbReference type="KEGG" id="gai:IMCC3135_05430"/>
<dbReference type="OrthoDB" id="2313602at2"/>
<dbReference type="EMBL" id="CP018632">
    <property type="protein sequence ID" value="ASJ71198.1"/>
    <property type="molecule type" value="Genomic_DNA"/>
</dbReference>
<keyword evidence="2" id="KW-0521">NADP</keyword>
<feature type="domain" description="Bacterial bifunctional deaminase-reductase C-terminal" evidence="4">
    <location>
        <begin position="105"/>
        <end position="285"/>
    </location>
</feature>
<accession>A0A2Z2NN94</accession>
<reference evidence="5 6" key="1">
    <citation type="submission" date="2016-12" db="EMBL/GenBank/DDBJ databases">
        <authorList>
            <person name="Song W.-J."/>
            <person name="Kurnit D.M."/>
        </authorList>
    </citation>
    <scope>NUCLEOTIDE SEQUENCE [LARGE SCALE GENOMIC DNA]</scope>
    <source>
        <strain evidence="5 6">IMCC3135</strain>
    </source>
</reference>
<dbReference type="GO" id="GO:0008703">
    <property type="term" value="F:5-amino-6-(5-phosphoribosylamino)uracil reductase activity"/>
    <property type="evidence" value="ECO:0007669"/>
    <property type="project" value="InterPro"/>
</dbReference>
<dbReference type="InterPro" id="IPR002734">
    <property type="entry name" value="RibDG_C"/>
</dbReference>
<evidence type="ECO:0000256" key="1">
    <source>
        <dbReference type="ARBA" id="ARBA00005104"/>
    </source>
</evidence>
<protein>
    <submittedName>
        <fullName evidence="5">Riboflavin biosynthesis protein RibD</fullName>
    </submittedName>
</protein>
<evidence type="ECO:0000313" key="6">
    <source>
        <dbReference type="Proteomes" id="UP000250079"/>
    </source>
</evidence>
<name>A0A2Z2NN94_9GAMM</name>
<organism evidence="5 6">
    <name type="scientific">Granulosicoccus antarcticus IMCC3135</name>
    <dbReference type="NCBI Taxonomy" id="1192854"/>
    <lineage>
        <taxon>Bacteria</taxon>
        <taxon>Pseudomonadati</taxon>
        <taxon>Pseudomonadota</taxon>
        <taxon>Gammaproteobacteria</taxon>
        <taxon>Chromatiales</taxon>
        <taxon>Granulosicoccaceae</taxon>
        <taxon>Granulosicoccus</taxon>
    </lineage>
</organism>
<gene>
    <name evidence="5" type="primary">ribD_1</name>
    <name evidence="5" type="ORF">IMCC3135_05430</name>
</gene>
<dbReference type="PANTHER" id="PTHR38011">
    <property type="entry name" value="DIHYDROFOLATE REDUCTASE FAMILY PROTEIN (AFU_ORTHOLOGUE AFUA_8G06820)"/>
    <property type="match status" value="1"/>
</dbReference>
<dbReference type="Proteomes" id="UP000250079">
    <property type="component" value="Chromosome"/>
</dbReference>
<comment type="pathway">
    <text evidence="1">Cofactor biosynthesis; riboflavin biosynthesis.</text>
</comment>
<dbReference type="RefSeq" id="WP_088916669.1">
    <property type="nucleotide sequence ID" value="NZ_CP018632.1"/>
</dbReference>
<evidence type="ECO:0000259" key="4">
    <source>
        <dbReference type="Pfam" id="PF01872"/>
    </source>
</evidence>
<sequence length="334" mass="36439">MSSENPQTQAWALLQAARILADQHAFARNDCLSESTTNGDNGSCSFVFNLQSGAVDTLAGQIHDADLIHSPLEGWQYSNALPQAARDMLDLYLPVLGTATQTRVVIGHLGQSIDARIATLDGDAFFVTGEENRRHLHRLRSLCHAVVVGAATVSADDPQLTTRAVSGASPVRVIIDPQARVSQDSRVLHDGEAPTWLLHADTVALDSLPQSDGYRRLAVRSMDGRLQPQDILDVLAQNGLRRIFVEGGGVTVSRFFNARCLTRLQIATAPLLVGEGIASLQIPGAASMKLALRPDFRLYRMGQDVMWDFELSDEHWDSVSPQEPSNSTELQRLL</sequence>
<dbReference type="AlphaFoldDB" id="A0A2Z2NN94"/>
<dbReference type="InterPro" id="IPR050765">
    <property type="entry name" value="Riboflavin_Biosynth_HTPR"/>
</dbReference>
<evidence type="ECO:0000256" key="3">
    <source>
        <dbReference type="ARBA" id="ARBA00023002"/>
    </source>
</evidence>
<dbReference type="Gene3D" id="3.40.430.10">
    <property type="entry name" value="Dihydrofolate Reductase, subunit A"/>
    <property type="match status" value="1"/>
</dbReference>
<dbReference type="PANTHER" id="PTHR38011:SF7">
    <property type="entry name" value="2,5-DIAMINO-6-RIBOSYLAMINO-4(3H)-PYRIMIDINONE 5'-PHOSPHATE REDUCTASE"/>
    <property type="match status" value="1"/>
</dbReference>
<dbReference type="GO" id="GO:0009231">
    <property type="term" value="P:riboflavin biosynthetic process"/>
    <property type="evidence" value="ECO:0007669"/>
    <property type="project" value="InterPro"/>
</dbReference>